<dbReference type="EMBL" id="BLAF01000053">
    <property type="protein sequence ID" value="GES24521.1"/>
    <property type="molecule type" value="Genomic_DNA"/>
</dbReference>
<sequence>MIKEIADRQLGRVGAGPCQALKGLSIHRALKCKIVIEAIAGRPRRSDNDLRAEAELVCGCLLLRQGSPHNPNELARGFLRCCFYHVFKSREVHGTSVSARAFEDTS</sequence>
<dbReference type="Proteomes" id="UP000377595">
    <property type="component" value="Unassembled WGS sequence"/>
</dbReference>
<name>A0A5M3XY81_9ACTN</name>
<comment type="caution">
    <text evidence="1">The sequence shown here is derived from an EMBL/GenBank/DDBJ whole genome shotgun (WGS) entry which is preliminary data.</text>
</comment>
<evidence type="ECO:0000313" key="1">
    <source>
        <dbReference type="EMBL" id="GES24521.1"/>
    </source>
</evidence>
<gene>
    <name evidence="1" type="ORF">Aple_074200</name>
</gene>
<dbReference type="AlphaFoldDB" id="A0A5M3XY81"/>
<reference evidence="1 2" key="1">
    <citation type="submission" date="2019-10" db="EMBL/GenBank/DDBJ databases">
        <title>Whole genome shotgun sequence of Acrocarpospora pleiomorpha NBRC 16267.</title>
        <authorList>
            <person name="Ichikawa N."/>
            <person name="Kimura A."/>
            <person name="Kitahashi Y."/>
            <person name="Komaki H."/>
            <person name="Oguchi A."/>
        </authorList>
    </citation>
    <scope>NUCLEOTIDE SEQUENCE [LARGE SCALE GENOMIC DNA]</scope>
    <source>
        <strain evidence="1 2">NBRC 16267</strain>
    </source>
</reference>
<organism evidence="1 2">
    <name type="scientific">Acrocarpospora pleiomorpha</name>
    <dbReference type="NCBI Taxonomy" id="90975"/>
    <lineage>
        <taxon>Bacteria</taxon>
        <taxon>Bacillati</taxon>
        <taxon>Actinomycetota</taxon>
        <taxon>Actinomycetes</taxon>
        <taxon>Streptosporangiales</taxon>
        <taxon>Streptosporangiaceae</taxon>
        <taxon>Acrocarpospora</taxon>
    </lineage>
</organism>
<protein>
    <submittedName>
        <fullName evidence="1">Uncharacterized protein</fullName>
    </submittedName>
</protein>
<accession>A0A5M3XY81</accession>
<evidence type="ECO:0000313" key="2">
    <source>
        <dbReference type="Proteomes" id="UP000377595"/>
    </source>
</evidence>
<keyword evidence="2" id="KW-1185">Reference proteome</keyword>
<proteinExistence type="predicted"/>